<dbReference type="Proteomes" id="UP000324705">
    <property type="component" value="Chromosome 1B"/>
</dbReference>
<evidence type="ECO:0000313" key="3">
    <source>
        <dbReference type="Proteomes" id="UP000324705"/>
    </source>
</evidence>
<evidence type="ECO:0000313" key="2">
    <source>
        <dbReference type="EMBL" id="VAH22552.1"/>
    </source>
</evidence>
<feature type="domain" description="At1g61320/AtMIF1 LRR" evidence="1">
    <location>
        <begin position="1"/>
        <end position="175"/>
    </location>
</feature>
<dbReference type="Pfam" id="PF23622">
    <property type="entry name" value="LRR_At1g61320_AtMIF1"/>
    <property type="match status" value="1"/>
</dbReference>
<name>A0A9R0VCT6_TRITD</name>
<evidence type="ECO:0000259" key="1">
    <source>
        <dbReference type="Pfam" id="PF23622"/>
    </source>
</evidence>
<dbReference type="InterPro" id="IPR055357">
    <property type="entry name" value="LRR_At1g61320_AtMIF1"/>
</dbReference>
<dbReference type="InterPro" id="IPR053772">
    <property type="entry name" value="At1g61320/At1g61330-like"/>
</dbReference>
<proteinExistence type="predicted"/>
<reference evidence="2 3" key="1">
    <citation type="submission" date="2017-09" db="EMBL/GenBank/DDBJ databases">
        <authorList>
            <consortium name="International Durum Wheat Genome Sequencing Consortium (IDWGSC)"/>
            <person name="Milanesi L."/>
        </authorList>
    </citation>
    <scope>NUCLEOTIDE SEQUENCE [LARGE SCALE GENOMIC DNA]</scope>
    <source>
        <strain evidence="3">cv. Svevo</strain>
    </source>
</reference>
<dbReference type="AlphaFoldDB" id="A0A9R0VCT6"/>
<dbReference type="EMBL" id="LT934112">
    <property type="protein sequence ID" value="VAH22552.1"/>
    <property type="molecule type" value="Genomic_DNA"/>
</dbReference>
<organism evidence="2 3">
    <name type="scientific">Triticum turgidum subsp. durum</name>
    <name type="common">Durum wheat</name>
    <name type="synonym">Triticum durum</name>
    <dbReference type="NCBI Taxonomy" id="4567"/>
    <lineage>
        <taxon>Eukaryota</taxon>
        <taxon>Viridiplantae</taxon>
        <taxon>Streptophyta</taxon>
        <taxon>Embryophyta</taxon>
        <taxon>Tracheophyta</taxon>
        <taxon>Spermatophyta</taxon>
        <taxon>Magnoliopsida</taxon>
        <taxon>Liliopsida</taxon>
        <taxon>Poales</taxon>
        <taxon>Poaceae</taxon>
        <taxon>BOP clade</taxon>
        <taxon>Pooideae</taxon>
        <taxon>Triticodae</taxon>
        <taxon>Triticeae</taxon>
        <taxon>Triticinae</taxon>
        <taxon>Triticum</taxon>
    </lineage>
</organism>
<keyword evidence="3" id="KW-1185">Reference proteome</keyword>
<protein>
    <recommendedName>
        <fullName evidence="1">At1g61320/AtMIF1 LRR domain-containing protein</fullName>
    </recommendedName>
</protein>
<dbReference type="Gramene" id="TRITD1Bv1G207210.1">
    <property type="protein sequence ID" value="TRITD1Bv1G207210.1"/>
    <property type="gene ID" value="TRITD1Bv1G207210"/>
</dbReference>
<dbReference type="PANTHER" id="PTHR34145">
    <property type="entry name" value="OS02G0105600 PROTEIN"/>
    <property type="match status" value="1"/>
</dbReference>
<sequence>MLPSKFPHLKNLEIILHRAAMPIPPSRDIFSLVSFLAASPVLESFILQIEEGASRPDHVSGDDNEYSRRKLEYRHDRLRQVLITGFYPSNSLVELMIHILESAASLECLTVDTIYFSNRRLGTIGRCPASTKDGQCWAMSKKNVVGAHRAVEVASRCIAWRVPKHVQFKVVEPCSRCHSIDQ</sequence>
<dbReference type="OMA" id="CIAWRVP"/>
<dbReference type="PANTHER" id="PTHR34145:SF33">
    <property type="entry name" value="FBD DOMAIN-CONTAINING PROTEIN"/>
    <property type="match status" value="1"/>
</dbReference>
<accession>A0A9R0VCT6</accession>
<gene>
    <name evidence="2" type="ORF">TRITD_1Bv1G207210</name>
</gene>